<name>A0AAV5UXW1_9BILA</name>
<dbReference type="InterPro" id="IPR004245">
    <property type="entry name" value="DUF229"/>
</dbReference>
<dbReference type="Gene3D" id="3.40.720.10">
    <property type="entry name" value="Alkaline Phosphatase, subunit A"/>
    <property type="match status" value="1"/>
</dbReference>
<evidence type="ECO:0000256" key="1">
    <source>
        <dbReference type="SAM" id="MobiDB-lite"/>
    </source>
</evidence>
<keyword evidence="4" id="KW-1185">Reference proteome</keyword>
<feature type="signal peptide" evidence="2">
    <location>
        <begin position="1"/>
        <end position="38"/>
    </location>
</feature>
<dbReference type="Pfam" id="PF02995">
    <property type="entry name" value="DUF229"/>
    <property type="match status" value="1"/>
</dbReference>
<gene>
    <name evidence="3" type="ORF">PFISCL1PPCAC_2880</name>
</gene>
<evidence type="ECO:0000256" key="2">
    <source>
        <dbReference type="SAM" id="SignalP"/>
    </source>
</evidence>
<feature type="non-terminal residue" evidence="3">
    <location>
        <position position="1"/>
    </location>
</feature>
<feature type="region of interest" description="Disordered" evidence="1">
    <location>
        <begin position="86"/>
        <end position="106"/>
    </location>
</feature>
<evidence type="ECO:0000313" key="3">
    <source>
        <dbReference type="EMBL" id="GMT11583.1"/>
    </source>
</evidence>
<dbReference type="SUPFAM" id="SSF53649">
    <property type="entry name" value="Alkaline phosphatase-like"/>
    <property type="match status" value="1"/>
</dbReference>
<proteinExistence type="predicted"/>
<comment type="caution">
    <text evidence="3">The sequence shown here is derived from an EMBL/GenBank/DDBJ whole genome shotgun (WGS) entry which is preliminary data.</text>
</comment>
<dbReference type="PANTHER" id="PTHR10974">
    <property type="entry name" value="FI08016P-RELATED"/>
    <property type="match status" value="1"/>
</dbReference>
<dbReference type="AlphaFoldDB" id="A0AAV5UXW1"/>
<dbReference type="EMBL" id="BTSY01000001">
    <property type="protein sequence ID" value="GMT11583.1"/>
    <property type="molecule type" value="Genomic_DNA"/>
</dbReference>
<dbReference type="PANTHER" id="PTHR10974:SF75">
    <property type="entry name" value="SULFATASE DOMAIN-CONTAINING PROTEIN"/>
    <property type="match status" value="1"/>
</dbReference>
<sequence length="783" mass="88086">PSLHSLSLSVSLSLPPITMHRLLSIPALFLLLIPSVITDEVTISTTIKPTTTPTNGTVSVAHAEAIGTTTTSTPILNVTDAGVVQSTTKHTPLPSVPGDGVVPSTTKRPHILNVTAAVVVQTTTKRPPIRNVTVAAVPASTTKRPQISFHVDGFAPNTTKPTPTIVPLHKLNPKLPEKRKGDIFDSCKLVDHEPWDDELKSFLRPHYNPLDKCNRTFKPLTQLIEGVLDLTFGAALEGGYHCEGRCLIHLTDYRYHGTAWETLPIMPACDVVEARCKRNGSNAIIYNYMHTQIMPVKTNFTTKVKANHTETKSFKPSVYIVLFDSVADTQSIRSFPKTIDYMQKRFEATRIRHMNKVGDNSRPNGYAFLLGEIAYTINKDIFGVPPLNGARTYEQSCNKAMDGEDKSVFARYRKAGYKTMVAEDWARGVFNYPKCVGYNHKPSDHYMRPFHLRLEEKTSPQLLKDLMGAPGCREPHMDLMEYMNKFIGAYPDDSKFGFIWMSVLSHDDPNLIFHADDYVQKFFEKNAEEFDNSFVFFMGDHGLRFGRQRNSAAGRREVNNPMLHMIVPKTIRKSFHPRLDANSHELVTMFDLHATFVDIVDYQPKINFTGHDFVRIPAATEGSSLLRSLNPSLPRNCRSLPIPFDYCPCEFDTKSVKDSFTAWKMANYVVELMNAELGSFNLSDCSILSVDKKPDVVEFIPIDETHLYKIEFSAKPGKGRFEALLRTHDPTNATSYALASPFFNRLNAYGHDADCINRAPQKPFCYCKNNLDKKSSSREMKKG</sequence>
<dbReference type="CDD" id="cd16021">
    <property type="entry name" value="ALP_like"/>
    <property type="match status" value="1"/>
</dbReference>
<dbReference type="GO" id="GO:0005615">
    <property type="term" value="C:extracellular space"/>
    <property type="evidence" value="ECO:0007669"/>
    <property type="project" value="TreeGrafter"/>
</dbReference>
<feature type="chain" id="PRO_5043977847" evidence="2">
    <location>
        <begin position="39"/>
        <end position="783"/>
    </location>
</feature>
<protein>
    <submittedName>
        <fullName evidence="3">Uncharacterized protein</fullName>
    </submittedName>
</protein>
<reference evidence="3" key="1">
    <citation type="submission" date="2023-10" db="EMBL/GenBank/DDBJ databases">
        <title>Genome assembly of Pristionchus species.</title>
        <authorList>
            <person name="Yoshida K."/>
            <person name="Sommer R.J."/>
        </authorList>
    </citation>
    <scope>NUCLEOTIDE SEQUENCE</scope>
    <source>
        <strain evidence="3">RS5133</strain>
    </source>
</reference>
<organism evidence="3 4">
    <name type="scientific">Pristionchus fissidentatus</name>
    <dbReference type="NCBI Taxonomy" id="1538716"/>
    <lineage>
        <taxon>Eukaryota</taxon>
        <taxon>Metazoa</taxon>
        <taxon>Ecdysozoa</taxon>
        <taxon>Nematoda</taxon>
        <taxon>Chromadorea</taxon>
        <taxon>Rhabditida</taxon>
        <taxon>Rhabditina</taxon>
        <taxon>Diplogasteromorpha</taxon>
        <taxon>Diplogasteroidea</taxon>
        <taxon>Neodiplogasteridae</taxon>
        <taxon>Pristionchus</taxon>
    </lineage>
</organism>
<keyword evidence="2" id="KW-0732">Signal</keyword>
<accession>A0AAV5UXW1</accession>
<dbReference type="InterPro" id="IPR017850">
    <property type="entry name" value="Alkaline_phosphatase_core_sf"/>
</dbReference>
<evidence type="ECO:0000313" key="4">
    <source>
        <dbReference type="Proteomes" id="UP001432322"/>
    </source>
</evidence>
<dbReference type="Proteomes" id="UP001432322">
    <property type="component" value="Unassembled WGS sequence"/>
</dbReference>